<feature type="region of interest" description="Disordered" evidence="4">
    <location>
        <begin position="1055"/>
        <end position="1112"/>
    </location>
</feature>
<feature type="compositionally biased region" description="Polar residues" evidence="4">
    <location>
        <begin position="1055"/>
        <end position="1068"/>
    </location>
</feature>
<dbReference type="FunCoup" id="D3BKQ4">
    <property type="interactions" value="13"/>
</dbReference>
<comment type="caution">
    <text evidence="7">The sequence shown here is derived from an EMBL/GenBank/DDBJ whole genome shotgun (WGS) entry which is preliminary data.</text>
</comment>
<dbReference type="PROSITE" id="PS51651">
    <property type="entry name" value="DOCKER"/>
    <property type="match status" value="1"/>
</dbReference>
<dbReference type="InParanoid" id="D3BKQ4"/>
<feature type="domain" description="DOCKER" evidence="6">
    <location>
        <begin position="1464"/>
        <end position="1905"/>
    </location>
</feature>
<evidence type="ECO:0000313" key="7">
    <source>
        <dbReference type="EMBL" id="EFA78484.1"/>
    </source>
</evidence>
<feature type="domain" description="C2 DOCK-type" evidence="5">
    <location>
        <begin position="529"/>
        <end position="620"/>
    </location>
</feature>
<dbReference type="InterPro" id="IPR027007">
    <property type="entry name" value="C2_DOCK-type_domain"/>
</dbReference>
<dbReference type="InterPro" id="IPR027357">
    <property type="entry name" value="DOCKER_dom"/>
</dbReference>
<protein>
    <submittedName>
        <fullName evidence="7">DOCK family protein</fullName>
    </submittedName>
</protein>
<dbReference type="InterPro" id="IPR046770">
    <property type="entry name" value="DOCKER_Lobe_B"/>
</dbReference>
<accession>D3BKQ4</accession>
<evidence type="ECO:0000256" key="1">
    <source>
        <dbReference type="ARBA" id="ARBA00022553"/>
    </source>
</evidence>
<dbReference type="EMBL" id="ADBJ01000038">
    <property type="protein sequence ID" value="EFA78484.1"/>
    <property type="molecule type" value="Genomic_DNA"/>
</dbReference>
<dbReference type="InterPro" id="IPR046773">
    <property type="entry name" value="DOCKER_Lobe_C"/>
</dbReference>
<dbReference type="Pfam" id="PF20421">
    <property type="entry name" value="DHR-2_Lobe_C"/>
    <property type="match status" value="1"/>
</dbReference>
<keyword evidence="8" id="KW-1185">Reference proteome</keyword>
<keyword evidence="2" id="KW-0344">Guanine-nucleotide releasing factor</keyword>
<evidence type="ECO:0000313" key="8">
    <source>
        <dbReference type="Proteomes" id="UP000001396"/>
    </source>
</evidence>
<dbReference type="Pfam" id="PF14429">
    <property type="entry name" value="DOCK-C2"/>
    <property type="match status" value="1"/>
</dbReference>
<dbReference type="Gene3D" id="1.25.40.410">
    <property type="match status" value="1"/>
</dbReference>
<name>D3BKQ4_HETP5</name>
<dbReference type="CDD" id="cd11684">
    <property type="entry name" value="DHR2_DOCK"/>
    <property type="match status" value="1"/>
</dbReference>
<dbReference type="PROSITE" id="PS51650">
    <property type="entry name" value="C2_DOCK"/>
    <property type="match status" value="1"/>
</dbReference>
<feature type="compositionally biased region" description="Low complexity" evidence="4">
    <location>
        <begin position="1072"/>
        <end position="1099"/>
    </location>
</feature>
<dbReference type="GO" id="GO:0007264">
    <property type="term" value="P:small GTPase-mediated signal transduction"/>
    <property type="evidence" value="ECO:0007669"/>
    <property type="project" value="InterPro"/>
</dbReference>
<dbReference type="RefSeq" id="XP_020430608.1">
    <property type="nucleotide sequence ID" value="XM_020579933.1"/>
</dbReference>
<dbReference type="SUPFAM" id="SSF48371">
    <property type="entry name" value="ARM repeat"/>
    <property type="match status" value="1"/>
</dbReference>
<evidence type="ECO:0000259" key="6">
    <source>
        <dbReference type="PROSITE" id="PS51651"/>
    </source>
</evidence>
<dbReference type="InterPro" id="IPR035892">
    <property type="entry name" value="C2_domain_sf"/>
</dbReference>
<dbReference type="PANTHER" id="PTHR23317:SF80">
    <property type="entry name" value="DOCK FAMILY PROTEIN"/>
    <property type="match status" value="1"/>
</dbReference>
<dbReference type="InterPro" id="IPR043162">
    <property type="entry name" value="DOCK_C_lobe_C"/>
</dbReference>
<sequence length="1912" mass="218025">MSTSTSTTLANSHSVNGKQSPSSGSLNGSNANGSSTPQNAVPQSMITIASSPSIGKVNAPGSPLPSSPGINHSGTDQIQQHASLNNTLANNPNYQDNRVKIDYNFDEYEDQFFAKAIINDPLKISLIPDLLHVNSAKRQTKIVGPNVPGDIVQHKLPVGVQESIQVFNQDWTVVTRDAMPIPALGLNQLKPLPVQSYEIDGDYDNKDPKLVETLNQELVQIAAASNLEFSKVTEVLKNQRSPLFQTYFSDELPAIDQPKQGAAFTDQVSLQFQVECTEFKTLIGDIEPFFGRMFLFDANQESPRDQIISEVFHFDFGTHQELLPKSTEVEPPAKIKKAIFSVNRPSTHIYLIVCFDKVMRGDPEETTKIYFNLPGKPKEIAKFKDEIKDSLPRLGSFRQSFVWGCIELFDNNNNFIYTTPNVNIKVNNISKIKGDLYSFVTKEKKQTTNWVDCSVKIALLNGDASDSASQVGRIDHLLRPVYNDNPAPMIREVYNIQQSSEQDLNISYSNVLYFYPNQSLAMKSKSICPAHLTPNHHLLVTFYHLGCRPSKKNEKPEVCLGYCAIRLFENEQIIVDGKYKKPVASVFPPKYLDMEAKEQVNTKMWVDNKKPVFSFRTRLVSSIYPQDPLLSFLLKDGAESDQNILIETFRKINDVPNTLKLKFFPAISRIIFKCISTTSKELQKQALIALITIVDSISKELKAEDKLMSYITYVFSNGSTTGTNLYESLVQTWIYLLESRDEKSVISLHYAWFLFGIIRKSMILDIDIKNLLRNGRNRTNRFTDDYLQKFKSLFELLLIQLKQIYSKSIIAKSFITSTAYFITDLFDIIKRGFLFRLIHSYIIGLDSSNSVMELTDLKFTFLRVLASSDSFIALNLPTTHQFPNIVDFYQHFYKKHFLIGIILQEVGSTITANEKEMRLKAILTLREIMSRNDVNPNYNHPQIRERIATLYLPYILIVVDNVELINNFDETESRYWLICFIYVVKNLINSSTNVIVDWWKKEPNKQKIITFFNLLSTSVSLFEYQGRQAKGQVKQLNRETAKALLEQYTNNISGPKTERTYSVSSSSDRLVGTSTSTTTSSNNSSNNNGASSNPSTSPAWKTHQSFMGSSNSSVEPITSEALSIMSGNLSHEVSMTVLNTLVYYIKDYKHELHGQSSKTSSAMKLPEKRDVTLDRIFKVLTMLMKKRQSYAFVKIGFQVLTSVISEYKIQLFKENNTICSELTPEIFKYCTTNHAPNRQYATTLIFLMILSNHKLVELFSRMKLQSTVSISKIVSEKVQDFESLLTFLETIKLQMDPTKTQQTVLISKIATDKIYSDFESFLSYLESMRSSNPEISAHVSDFDGLHAFIGNAKQQPSSPITKLLTEPLVKDIDGYIHCLKNMNVSDKILNDFDGLCQCLKSICGFIKHAFEKSTVLKNAEPNKVVAQMEELYNRLIGIINNSVKIQQHGYDPEKKADLYHLLSNSFSESPDLRITWLKSLATFLQNNNNWEEAGQTYIIAAAFVCGYLGKLGRLPKNLEIDFKMVSPNFEVDRNSLPDPALLKAVQGEICQLEDFTEKGFINLVKEAIKVLKRGSFFESCIQTYQLVLPTFHKNRDWKRQYECYSELVVFCNQMISESAMTQRLFANYYRVAFYGKELLKDMHGKEYIYKELNYVRLSDLSDRLQRQYGDKFGADKIKLLPNKPVDVTTLLPNLIYFQIISVDPYHTQDELKERVASFDQNTNLNKFIFEVPFTKSGKAHSDSITDQWKRKTIITTESYFPYLKKRIPILKKEDIEITPIEVAIELIQKKSNALKAELNSGIQVNTKTLQINLQGSLLLQVNAGPLAICSSFLGSNDFEKHNAEHFTRLQDSIREFTKDLGFAIKLNEKLTKADDLNGQELHFQLEKGYREFREKVHKQYVNLDQNDFENRD</sequence>
<dbReference type="Pfam" id="PF06920">
    <property type="entry name" value="DHR-2_Lobe_A"/>
    <property type="match status" value="1"/>
</dbReference>
<dbReference type="Pfam" id="PF20422">
    <property type="entry name" value="DHR-2_Lobe_B"/>
    <property type="match status" value="1"/>
</dbReference>
<dbReference type="Gene3D" id="2.60.40.150">
    <property type="entry name" value="C2 domain"/>
    <property type="match status" value="1"/>
</dbReference>
<feature type="compositionally biased region" description="Polar residues" evidence="4">
    <location>
        <begin position="1"/>
        <end position="19"/>
    </location>
</feature>
<dbReference type="PANTHER" id="PTHR23317">
    <property type="entry name" value="DEDICATOR OF CYTOKINESIS DOCK"/>
    <property type="match status" value="1"/>
</dbReference>
<comment type="similarity">
    <text evidence="3">Belongs to the DOCK family.</text>
</comment>
<dbReference type="InterPro" id="IPR046769">
    <property type="entry name" value="DOCKER_Lobe_A"/>
</dbReference>
<proteinExistence type="inferred from homology"/>
<feature type="region of interest" description="Disordered" evidence="4">
    <location>
        <begin position="1"/>
        <end position="40"/>
    </location>
</feature>
<feature type="compositionally biased region" description="Polar residues" evidence="4">
    <location>
        <begin position="1102"/>
        <end position="1112"/>
    </location>
</feature>
<feature type="region of interest" description="Disordered" evidence="4">
    <location>
        <begin position="52"/>
        <end position="76"/>
    </location>
</feature>
<dbReference type="OMA" id="TFYHLGC"/>
<feature type="compositionally biased region" description="Low complexity" evidence="4">
    <location>
        <begin position="20"/>
        <end position="35"/>
    </location>
</feature>
<evidence type="ECO:0000256" key="2">
    <source>
        <dbReference type="ARBA" id="ARBA00022658"/>
    </source>
</evidence>
<dbReference type="STRING" id="670386.D3BKQ4"/>
<reference evidence="7 8" key="1">
    <citation type="journal article" date="2011" name="Genome Res.">
        <title>Phylogeny-wide analysis of social amoeba genomes highlights ancient origins for complex intercellular communication.</title>
        <authorList>
            <person name="Heidel A.J."/>
            <person name="Lawal H.M."/>
            <person name="Felder M."/>
            <person name="Schilde C."/>
            <person name="Helps N.R."/>
            <person name="Tunggal B."/>
            <person name="Rivero F."/>
            <person name="John U."/>
            <person name="Schleicher M."/>
            <person name="Eichinger L."/>
            <person name="Platzer M."/>
            <person name="Noegel A.A."/>
            <person name="Schaap P."/>
            <person name="Gloeckner G."/>
        </authorList>
    </citation>
    <scope>NUCLEOTIDE SEQUENCE [LARGE SCALE GENOMIC DNA]</scope>
    <source>
        <strain evidence="8">ATCC 26659 / Pp 5 / PN500</strain>
    </source>
</reference>
<evidence type="ECO:0000259" key="5">
    <source>
        <dbReference type="PROSITE" id="PS51650"/>
    </source>
</evidence>
<dbReference type="Gene3D" id="1.20.58.740">
    <property type="match status" value="1"/>
</dbReference>
<dbReference type="InterPro" id="IPR026791">
    <property type="entry name" value="DOCK"/>
</dbReference>
<dbReference type="Proteomes" id="UP000001396">
    <property type="component" value="Unassembled WGS sequence"/>
</dbReference>
<dbReference type="GO" id="GO:0005085">
    <property type="term" value="F:guanyl-nucleotide exchange factor activity"/>
    <property type="evidence" value="ECO:0007669"/>
    <property type="project" value="UniProtKB-KW"/>
</dbReference>
<keyword evidence="1" id="KW-0597">Phosphoprotein</keyword>
<organism evidence="7 8">
    <name type="scientific">Heterostelium pallidum (strain ATCC 26659 / Pp 5 / PN500)</name>
    <name type="common">Cellular slime mold</name>
    <name type="synonym">Polysphondylium pallidum</name>
    <dbReference type="NCBI Taxonomy" id="670386"/>
    <lineage>
        <taxon>Eukaryota</taxon>
        <taxon>Amoebozoa</taxon>
        <taxon>Evosea</taxon>
        <taxon>Eumycetozoa</taxon>
        <taxon>Dictyostelia</taxon>
        <taxon>Acytosteliales</taxon>
        <taxon>Acytosteliaceae</taxon>
        <taxon>Heterostelium</taxon>
    </lineage>
</organism>
<evidence type="ECO:0000256" key="4">
    <source>
        <dbReference type="SAM" id="MobiDB-lite"/>
    </source>
</evidence>
<dbReference type="GeneID" id="31364611"/>
<dbReference type="InterPro" id="IPR043161">
    <property type="entry name" value="DOCK_C_lobe_A"/>
</dbReference>
<evidence type="ECO:0000256" key="3">
    <source>
        <dbReference type="PROSITE-ProRule" id="PRU00983"/>
    </source>
</evidence>
<dbReference type="InterPro" id="IPR016024">
    <property type="entry name" value="ARM-type_fold"/>
</dbReference>
<gene>
    <name evidence="7" type="primary">zizB</name>
    <name evidence="7" type="ORF">PPL_09136</name>
</gene>